<evidence type="ECO:0000256" key="5">
    <source>
        <dbReference type="ARBA" id="ARBA00022737"/>
    </source>
</evidence>
<evidence type="ECO:0000259" key="16">
    <source>
        <dbReference type="PROSITE" id="PS50030"/>
    </source>
</evidence>
<keyword evidence="20" id="KW-1185">Reference proteome</keyword>
<dbReference type="InterPro" id="IPR013083">
    <property type="entry name" value="Znf_RING/FYVE/PHD"/>
</dbReference>
<dbReference type="Pfam" id="PF17807">
    <property type="entry name" value="zf-UBP_var"/>
    <property type="match status" value="1"/>
</dbReference>
<evidence type="ECO:0000256" key="4">
    <source>
        <dbReference type="ARBA" id="ARBA00022723"/>
    </source>
</evidence>
<feature type="domain" description="UBA" evidence="16">
    <location>
        <begin position="684"/>
        <end position="724"/>
    </location>
</feature>
<dbReference type="Gene3D" id="3.30.40.10">
    <property type="entry name" value="Zinc/RING finger domain, C3HC4 (zinc finger)"/>
    <property type="match status" value="2"/>
</dbReference>
<dbReference type="PROSITE" id="PS50030">
    <property type="entry name" value="UBA"/>
    <property type="match status" value="1"/>
</dbReference>
<keyword evidence="3 11" id="KW-0645">Protease</keyword>
<comment type="catalytic activity">
    <reaction evidence="1 11 15">
        <text>Thiol-dependent hydrolysis of ester, thioester, amide, peptide and isopeptide bonds formed by the C-terminal Gly of ubiquitin (a 76-residue protein attached to proteins as an intracellular targeting signal).</text>
        <dbReference type="EC" id="3.4.19.12"/>
    </reaction>
</comment>
<evidence type="ECO:0000256" key="7">
    <source>
        <dbReference type="ARBA" id="ARBA00022786"/>
    </source>
</evidence>
<keyword evidence="7 11" id="KW-0833">Ubl conjugation pathway</keyword>
<feature type="domain" description="USP" evidence="17">
    <location>
        <begin position="319"/>
        <end position="810"/>
    </location>
</feature>
<keyword evidence="5" id="KW-0677">Repeat</keyword>
<keyword evidence="4 11" id="KW-0479">Metal-binding</keyword>
<dbReference type="FunFam" id="3.30.40.10:FF:000026">
    <property type="entry name" value="Ubiquitin carboxyl-terminal hydrolase"/>
    <property type="match status" value="1"/>
</dbReference>
<dbReference type="PIRSF" id="PIRSF016308">
    <property type="entry name" value="UBP"/>
    <property type="match status" value="1"/>
</dbReference>
<evidence type="ECO:0000256" key="1">
    <source>
        <dbReference type="ARBA" id="ARBA00000707"/>
    </source>
</evidence>
<dbReference type="InterPro" id="IPR001607">
    <property type="entry name" value="Znf_UBP"/>
</dbReference>
<accession>A0A8J8WAF6</accession>
<evidence type="ECO:0000313" key="20">
    <source>
        <dbReference type="Proteomes" id="UP000770661"/>
    </source>
</evidence>
<dbReference type="EC" id="3.4.19.12" evidence="11 15"/>
<dbReference type="SUPFAM" id="SSF46934">
    <property type="entry name" value="UBA-like"/>
    <property type="match status" value="1"/>
</dbReference>
<dbReference type="SMART" id="SM00165">
    <property type="entry name" value="UBA"/>
    <property type="match status" value="1"/>
</dbReference>
<dbReference type="InterPro" id="IPR016652">
    <property type="entry name" value="Ubiquitinyl_hydrolase"/>
</dbReference>
<evidence type="ECO:0000256" key="13">
    <source>
        <dbReference type="PIRSR" id="PIRSR016308-3"/>
    </source>
</evidence>
<evidence type="ECO:0000259" key="18">
    <source>
        <dbReference type="PROSITE" id="PS50271"/>
    </source>
</evidence>
<gene>
    <name evidence="19" type="primary">Usp5</name>
    <name evidence="19" type="ORF">GWK47_003017</name>
</gene>
<comment type="caution">
    <text evidence="19">The sequence shown here is derived from an EMBL/GenBank/DDBJ whole genome shotgun (WGS) entry which is preliminary data.</text>
</comment>
<dbReference type="InterPro" id="IPR038765">
    <property type="entry name" value="Papain-like_cys_pep_sf"/>
</dbReference>
<dbReference type="InterPro" id="IPR050185">
    <property type="entry name" value="Ub_carboxyl-term_hydrolase"/>
</dbReference>
<dbReference type="InterPro" id="IPR041432">
    <property type="entry name" value="UBP13_Znf-UBP_var"/>
</dbReference>
<dbReference type="OrthoDB" id="361536at2759"/>
<dbReference type="PANTHER" id="PTHR21646:SF10">
    <property type="entry name" value="UBIQUITIN CARBOXYL-TERMINAL HYDROLASE 14"/>
    <property type="match status" value="1"/>
</dbReference>
<dbReference type="Gene3D" id="1.10.8.10">
    <property type="entry name" value="DNA helicase RuvA subunit, C-terminal domain"/>
    <property type="match status" value="1"/>
</dbReference>
<dbReference type="SMART" id="SM00290">
    <property type="entry name" value="ZnF_UBP"/>
    <property type="match status" value="1"/>
</dbReference>
<evidence type="ECO:0000256" key="10">
    <source>
        <dbReference type="ARBA" id="ARBA00022833"/>
    </source>
</evidence>
<organism evidence="19 20">
    <name type="scientific">Chionoecetes opilio</name>
    <name type="common">Atlantic snow crab</name>
    <name type="synonym">Cancer opilio</name>
    <dbReference type="NCBI Taxonomy" id="41210"/>
    <lineage>
        <taxon>Eukaryota</taxon>
        <taxon>Metazoa</taxon>
        <taxon>Ecdysozoa</taxon>
        <taxon>Arthropoda</taxon>
        <taxon>Crustacea</taxon>
        <taxon>Multicrustacea</taxon>
        <taxon>Malacostraca</taxon>
        <taxon>Eumalacostraca</taxon>
        <taxon>Eucarida</taxon>
        <taxon>Decapoda</taxon>
        <taxon>Pleocyemata</taxon>
        <taxon>Brachyura</taxon>
        <taxon>Eubrachyura</taxon>
        <taxon>Majoidea</taxon>
        <taxon>Majidae</taxon>
        <taxon>Chionoecetes</taxon>
    </lineage>
</organism>
<dbReference type="PROSITE" id="PS00972">
    <property type="entry name" value="USP_1"/>
    <property type="match status" value="1"/>
</dbReference>
<dbReference type="SUPFAM" id="SSF57850">
    <property type="entry name" value="RING/U-box"/>
    <property type="match status" value="1"/>
</dbReference>
<feature type="binding site" evidence="13">
    <location>
        <position position="211"/>
    </location>
    <ligand>
        <name>Zn(2+)</name>
        <dbReference type="ChEBI" id="CHEBI:29105"/>
    </ligand>
</feature>
<dbReference type="CDD" id="cd14386">
    <property type="entry name" value="UBA2_UBP5"/>
    <property type="match status" value="1"/>
</dbReference>
<dbReference type="PANTHER" id="PTHR21646">
    <property type="entry name" value="UBIQUITIN CARBOXYL-TERMINAL HYDROLASE"/>
    <property type="match status" value="1"/>
</dbReference>
<evidence type="ECO:0000256" key="15">
    <source>
        <dbReference type="RuleBase" id="RU366025"/>
    </source>
</evidence>
<sequence>MEGLRQHFGNIRVPQGGDKVYKDECMFSFDTPESETGLYICLKTFLGWGKDYVSQYSQRTGNCVFLHLRRIKKEIPPEKDLEPEKKIARLAIGVEGGFNPDANKKKYEYEEHDAVVVLPPFTTIPLPNPDLPELVAQSVAGVLKAEGALHLAEVEAAAGAWDGEVRQVSKHSANLTQLDNGVKVPPNGWKCEQCNKTDNLWLNLTDGKILCGRRQLDGSGGNNHAVEYYDKTKHPLSVKLGTITQDGNADVYSYDEDDMVLDPDLVKHLAHFGINVKVMEKTEKTMLELEIDYNQRAWEWSRLTESGTKLVPKFGPGFAGLRNLGNSCYINSVMQVLFTVPSFVERFYGRRQTTFDQYQGGNPSQDFNVQMSKLAGGLLSGRYSEASTTADKHKDADELQPGISPLMFRTLVGRGHQEFSTKKQQDAMEFLEHVLKMTVCNSVGTSDPSNCFKFEVEDKFVCSASGKVRFVTRPDQYLPFPVPMEEAVNKEEVAAYQARKAEAQAGQKALPEEQVRTKIPFDVCLSKLASPEEVMTQSSAAGKEVAMHKITRLRTFPDYLVIQLVKFGIGQDWVPMKFDISIDMPEQLDLSVLKGFGLQAGEELLPDTTEPPKEPLNNIDTTRVIAIITPGKRFSRHRNHGQTKPVLREAAHEWVPVEAHRGDADFANPLVIDSKTSSGSDSFIPNEEGLGMLMSMGFTREQASLALKETSNNLERAADWIFSHQHELDSLLAAQSGSAAVPPQKPQYTDGPPKYELSAFISHMGTSIFVGHYVCHIKKDGEWIIYNDNKVSKSVDPPLDLGYIYLYKRVTK</sequence>
<feature type="active site" description="Proton acceptor" evidence="12">
    <location>
        <position position="772"/>
    </location>
</feature>
<dbReference type="PROSITE" id="PS00973">
    <property type="entry name" value="USP_2"/>
    <property type="match status" value="1"/>
</dbReference>
<dbReference type="InterPro" id="IPR015940">
    <property type="entry name" value="UBA"/>
</dbReference>
<dbReference type="AlphaFoldDB" id="A0A8J8WAF6"/>
<dbReference type="CDD" id="cd02658">
    <property type="entry name" value="Peptidase_C19B"/>
    <property type="match status" value="1"/>
</dbReference>
<evidence type="ECO:0000256" key="11">
    <source>
        <dbReference type="PIRNR" id="PIRNR016308"/>
    </source>
</evidence>
<feature type="domain" description="UBP-type" evidence="18">
    <location>
        <begin position="167"/>
        <end position="276"/>
    </location>
</feature>
<dbReference type="InterPro" id="IPR028889">
    <property type="entry name" value="USP"/>
</dbReference>
<dbReference type="EMBL" id="JACEEZ010025794">
    <property type="protein sequence ID" value="KAG0697404.1"/>
    <property type="molecule type" value="Genomic_DNA"/>
</dbReference>
<keyword evidence="6 14" id="KW-0863">Zinc-finger</keyword>
<dbReference type="Pfam" id="PF02148">
    <property type="entry name" value="zf-UBP"/>
    <property type="match status" value="1"/>
</dbReference>
<dbReference type="InterPro" id="IPR009060">
    <property type="entry name" value="UBA-like_sf"/>
</dbReference>
<feature type="binding site" evidence="13">
    <location>
        <position position="224"/>
    </location>
    <ligand>
        <name>Zn(2+)</name>
        <dbReference type="ChEBI" id="CHEBI:29105"/>
    </ligand>
</feature>
<feature type="active site" description="Nucleophile" evidence="12">
    <location>
        <position position="328"/>
    </location>
</feature>
<dbReference type="GO" id="GO:0008270">
    <property type="term" value="F:zinc ion binding"/>
    <property type="evidence" value="ECO:0007669"/>
    <property type="project" value="UniProtKB-UniRule"/>
</dbReference>
<evidence type="ECO:0000313" key="19">
    <source>
        <dbReference type="EMBL" id="KAG0697404.1"/>
    </source>
</evidence>
<dbReference type="GO" id="GO:0016579">
    <property type="term" value="P:protein deubiquitination"/>
    <property type="evidence" value="ECO:0007669"/>
    <property type="project" value="InterPro"/>
</dbReference>
<evidence type="ECO:0000256" key="9">
    <source>
        <dbReference type="ARBA" id="ARBA00022807"/>
    </source>
</evidence>
<dbReference type="GO" id="GO:0004843">
    <property type="term" value="F:cysteine-type deubiquitinase activity"/>
    <property type="evidence" value="ECO:0007669"/>
    <property type="project" value="UniProtKB-UniRule"/>
</dbReference>
<evidence type="ECO:0000256" key="8">
    <source>
        <dbReference type="ARBA" id="ARBA00022801"/>
    </source>
</evidence>
<evidence type="ECO:0000256" key="2">
    <source>
        <dbReference type="ARBA" id="ARBA00009085"/>
    </source>
</evidence>
<dbReference type="Pfam" id="PF00627">
    <property type="entry name" value="UBA"/>
    <property type="match status" value="1"/>
</dbReference>
<evidence type="ECO:0000256" key="6">
    <source>
        <dbReference type="ARBA" id="ARBA00022771"/>
    </source>
</evidence>
<feature type="binding site" evidence="13">
    <location>
        <position position="194"/>
    </location>
    <ligand>
        <name>Zn(2+)</name>
        <dbReference type="ChEBI" id="CHEBI:29105"/>
    </ligand>
</feature>
<dbReference type="InterPro" id="IPR001394">
    <property type="entry name" value="Peptidase_C19_UCH"/>
</dbReference>
<dbReference type="Pfam" id="PF00443">
    <property type="entry name" value="UCH"/>
    <property type="match status" value="1"/>
</dbReference>
<keyword evidence="8 11" id="KW-0378">Hydrolase</keyword>
<reference evidence="19" key="1">
    <citation type="submission" date="2020-07" db="EMBL/GenBank/DDBJ databases">
        <title>The High-quality genome of the commercially important snow crab, Chionoecetes opilio.</title>
        <authorList>
            <person name="Jeong J.-H."/>
            <person name="Ryu S."/>
        </authorList>
    </citation>
    <scope>NUCLEOTIDE SEQUENCE</scope>
    <source>
        <strain evidence="19">MADBK_172401_WGS</strain>
        <tissue evidence="19">Digestive gland</tissue>
    </source>
</reference>
<evidence type="ECO:0000256" key="3">
    <source>
        <dbReference type="ARBA" id="ARBA00022670"/>
    </source>
</evidence>
<keyword evidence="9 11" id="KW-0788">Thiol protease</keyword>
<name>A0A8J8WAF6_CHIOP</name>
<dbReference type="Gene3D" id="3.90.70.10">
    <property type="entry name" value="Cysteine proteinases"/>
    <property type="match status" value="1"/>
</dbReference>
<dbReference type="InterPro" id="IPR018200">
    <property type="entry name" value="USP_CS"/>
</dbReference>
<evidence type="ECO:0000256" key="14">
    <source>
        <dbReference type="PROSITE-ProRule" id="PRU00502"/>
    </source>
</evidence>
<feature type="binding site" evidence="13">
    <location>
        <position position="191"/>
    </location>
    <ligand>
        <name>Zn(2+)</name>
        <dbReference type="ChEBI" id="CHEBI:29105"/>
    </ligand>
</feature>
<dbReference type="Proteomes" id="UP000770661">
    <property type="component" value="Unassembled WGS sequence"/>
</dbReference>
<dbReference type="PROSITE" id="PS50235">
    <property type="entry name" value="USP_3"/>
    <property type="match status" value="1"/>
</dbReference>
<keyword evidence="10 11" id="KW-0862">Zinc</keyword>
<evidence type="ECO:0000259" key="17">
    <source>
        <dbReference type="PROSITE" id="PS50235"/>
    </source>
</evidence>
<dbReference type="GO" id="GO:0006508">
    <property type="term" value="P:proteolysis"/>
    <property type="evidence" value="ECO:0007669"/>
    <property type="project" value="UniProtKB-KW"/>
</dbReference>
<dbReference type="PROSITE" id="PS50271">
    <property type="entry name" value="ZF_UBP"/>
    <property type="match status" value="1"/>
</dbReference>
<dbReference type="SUPFAM" id="SSF54001">
    <property type="entry name" value="Cysteine proteinases"/>
    <property type="match status" value="1"/>
</dbReference>
<protein>
    <recommendedName>
        <fullName evidence="11 15">Ubiquitin carboxyl-terminal hydrolase</fullName>
        <ecNumber evidence="11 15">3.4.19.12</ecNumber>
    </recommendedName>
</protein>
<comment type="similarity">
    <text evidence="2 11 15">Belongs to the peptidase C19 family.</text>
</comment>
<proteinExistence type="inferred from homology"/>
<evidence type="ECO:0000256" key="12">
    <source>
        <dbReference type="PIRSR" id="PIRSR016308-1"/>
    </source>
</evidence>